<proteinExistence type="predicted"/>
<name>Q5UF32_9PROT</name>
<dbReference type="GO" id="GO:0042026">
    <property type="term" value="P:protein refolding"/>
    <property type="evidence" value="ECO:0007669"/>
    <property type="project" value="TreeGrafter"/>
</dbReference>
<keyword evidence="3" id="KW-1015">Disulfide bond</keyword>
<accession>Q5UF32</accession>
<keyword evidence="2" id="KW-0862">Zinc</keyword>
<dbReference type="AlphaFoldDB" id="Q5UF32"/>
<dbReference type="Gene3D" id="3.55.30.10">
    <property type="entry name" value="Hsp33 domain"/>
    <property type="match status" value="1"/>
</dbReference>
<dbReference type="InterPro" id="IPR016153">
    <property type="entry name" value="Heat_shock_Hsp33_N"/>
</dbReference>
<sequence>MMLNDDLPADAQILPFYLADGSNDVALIRGRMASVGRAASTILARHAYPEIVATLQAEALALAACLASTLKFDGVFTLQAKGNGPVRTLLADITETGALRGYAALDDNRAALQTAAFSHDPTGPVRLGHIMGDGYIAFTVDDGGTNGRYQGIVELDDQYLSDAAMRWYENSEQLDTMVVCAAARAPDGWQAVALMLQRIAAEGGKGGAMTWSDAAARAKSDDAWHTAKTLLASVTRDELLDPALSPENIVFRLFNPLAPHSAPARPVADQCRCNVEKVEAMLQQLAADEVEDLADEDGNLTITCEFCKTKRAYHRDAMLSV</sequence>
<dbReference type="SUPFAM" id="SSF118352">
    <property type="entry name" value="HSP33 redox switch-like"/>
    <property type="match status" value="1"/>
</dbReference>
<evidence type="ECO:0000256" key="4">
    <source>
        <dbReference type="ARBA" id="ARBA00023186"/>
    </source>
</evidence>
<organism evidence="6">
    <name type="scientific">uncultured alpha proteobacterium EBAC2C11</name>
    <dbReference type="NCBI Taxonomy" id="295349"/>
    <lineage>
        <taxon>Bacteria</taxon>
        <taxon>Pseudomonadati</taxon>
        <taxon>Pseudomonadota</taxon>
        <taxon>Alphaproteobacteria</taxon>
        <taxon>Candidatus Puniceispirillales</taxon>
        <taxon>environmental samples</taxon>
    </lineage>
</organism>
<dbReference type="PANTHER" id="PTHR30111:SF1">
    <property type="entry name" value="33 KDA CHAPERONIN"/>
    <property type="match status" value="1"/>
</dbReference>
<dbReference type="GO" id="GO:0044183">
    <property type="term" value="F:protein folding chaperone"/>
    <property type="evidence" value="ECO:0007669"/>
    <property type="project" value="TreeGrafter"/>
</dbReference>
<evidence type="ECO:0000256" key="1">
    <source>
        <dbReference type="ARBA" id="ARBA00022490"/>
    </source>
</evidence>
<dbReference type="EMBL" id="AY744399">
    <property type="protein sequence ID" value="AAV31609.1"/>
    <property type="molecule type" value="Genomic_DNA"/>
</dbReference>
<dbReference type="PIRSF" id="PIRSF005261">
    <property type="entry name" value="Heat_shock_Hsp33"/>
    <property type="match status" value="1"/>
</dbReference>
<evidence type="ECO:0000256" key="2">
    <source>
        <dbReference type="ARBA" id="ARBA00022833"/>
    </source>
</evidence>
<dbReference type="GO" id="GO:0051082">
    <property type="term" value="F:unfolded protein binding"/>
    <property type="evidence" value="ECO:0007669"/>
    <property type="project" value="InterPro"/>
</dbReference>
<dbReference type="InterPro" id="IPR016154">
    <property type="entry name" value="Heat_shock_Hsp33_C"/>
</dbReference>
<keyword evidence="1" id="KW-0963">Cytoplasm</keyword>
<evidence type="ECO:0000313" key="6">
    <source>
        <dbReference type="EMBL" id="AAV31609.1"/>
    </source>
</evidence>
<keyword evidence="5" id="KW-0676">Redox-active center</keyword>
<keyword evidence="4" id="KW-0143">Chaperone</keyword>
<dbReference type="SUPFAM" id="SSF64397">
    <property type="entry name" value="Hsp33 domain"/>
    <property type="match status" value="1"/>
</dbReference>
<dbReference type="Pfam" id="PF01430">
    <property type="entry name" value="HSP33"/>
    <property type="match status" value="1"/>
</dbReference>
<dbReference type="Gene3D" id="3.90.1280.10">
    <property type="entry name" value="HSP33 redox switch-like"/>
    <property type="match status" value="1"/>
</dbReference>
<gene>
    <name evidence="6" type="ORF">Red2C11_5</name>
</gene>
<dbReference type="InterPro" id="IPR000397">
    <property type="entry name" value="Heat_shock_Hsp33"/>
</dbReference>
<dbReference type="PANTHER" id="PTHR30111">
    <property type="entry name" value="33 KDA CHAPERONIN"/>
    <property type="match status" value="1"/>
</dbReference>
<reference evidence="6" key="1">
    <citation type="submission" date="2004-09" db="EMBL/GenBank/DDBJ databases">
        <title>SAR116.</title>
        <authorList>
            <person name="Sabehi G."/>
            <person name="Beja O."/>
        </authorList>
    </citation>
    <scope>NUCLEOTIDE SEQUENCE</scope>
</reference>
<dbReference type="GO" id="GO:0005737">
    <property type="term" value="C:cytoplasm"/>
    <property type="evidence" value="ECO:0007669"/>
    <property type="project" value="InterPro"/>
</dbReference>
<evidence type="ECO:0000256" key="5">
    <source>
        <dbReference type="ARBA" id="ARBA00023284"/>
    </source>
</evidence>
<protein>
    <submittedName>
        <fullName evidence="6">Predicted disulfide bond chaperones of the HSP33 family</fullName>
    </submittedName>
</protein>
<evidence type="ECO:0000256" key="3">
    <source>
        <dbReference type="ARBA" id="ARBA00023157"/>
    </source>
</evidence>